<evidence type="ECO:0000313" key="2">
    <source>
        <dbReference type="Proteomes" id="UP000271650"/>
    </source>
</evidence>
<dbReference type="EMBL" id="CP127527">
    <property type="protein sequence ID" value="XRI76173.1"/>
    <property type="molecule type" value="Genomic_DNA"/>
</dbReference>
<keyword evidence="2" id="KW-1185">Reference proteome</keyword>
<proteinExistence type="predicted"/>
<reference evidence="1 2" key="1">
    <citation type="journal article" date="2019" name="Int. J. Syst. Evol. Microbiol.">
        <title>Acidithiobacillus sulfuriphilus sp. nov.: an extremely acidophilic sulfur-oxidizing chemolithotroph isolated from a neutral pH environment.</title>
        <authorList>
            <person name="Falagan C."/>
            <person name="Moya-Beltran A."/>
            <person name="Castro M."/>
            <person name="Quatrini R."/>
            <person name="Johnson D.B."/>
        </authorList>
    </citation>
    <scope>NUCLEOTIDE SEQUENCE [LARGE SCALE GENOMIC DNA]</scope>
    <source>
        <strain evidence="1 2">CJ-2</strain>
    </source>
</reference>
<accession>A0ACD5HLL5</accession>
<protein>
    <submittedName>
        <fullName evidence="1">Methyl-accepting chemotaxis protein</fullName>
    </submittedName>
</protein>
<sequence length="316" mass="34963">MATPAYPEDLENCAVSDDPEVIRKKYADLCTLWEAINHTMAIVEFTPDGIITAANGNFLTATGYTIDELRGQHHRILCDPVYAASPDYARFWEQLRAGNEQKGIFQRTRKDGKSIWLEAEYTPIRGVDGSVERIVKNAQDITAQKEYEKSLSAVSVELEEKTREGGQAIQNVARQTAHVLDINTQFRKSLEKLGTQTIEINNIVNTIREIAAQTNLLALNAAIEAARAGEHGRGFAVVADEVRNLAKRVQDATREIQENTQGISVAMGDIAQKSGENNHLIEQAQELVSTANHSFTDISKVTSAIKKLVSRLEMVS</sequence>
<gene>
    <name evidence="1" type="ORF">EC580_009365</name>
</gene>
<dbReference type="Proteomes" id="UP000271650">
    <property type="component" value="Chromosome"/>
</dbReference>
<evidence type="ECO:0000313" key="1">
    <source>
        <dbReference type="EMBL" id="XRI76173.1"/>
    </source>
</evidence>
<name>A0ACD5HLL5_9PROT</name>
<organism evidence="1 2">
    <name type="scientific">Acidithiobacillus sulfuriphilus</name>
    <dbReference type="NCBI Taxonomy" id="1867749"/>
    <lineage>
        <taxon>Bacteria</taxon>
        <taxon>Pseudomonadati</taxon>
        <taxon>Pseudomonadota</taxon>
        <taxon>Acidithiobacillia</taxon>
        <taxon>Acidithiobacillales</taxon>
        <taxon>Acidithiobacillaceae</taxon>
        <taxon>Acidithiobacillus</taxon>
    </lineage>
</organism>